<dbReference type="Pfam" id="PF03423">
    <property type="entry name" value="CBM_25"/>
    <property type="match status" value="1"/>
</dbReference>
<dbReference type="RefSeq" id="WP_256721974.1">
    <property type="nucleotide sequence ID" value="NZ_MPVP01000731.1"/>
</dbReference>
<feature type="domain" description="CBM20" evidence="1">
    <location>
        <begin position="93"/>
        <end position="199"/>
    </location>
</feature>
<keyword evidence="3" id="KW-1185">Reference proteome</keyword>
<gene>
    <name evidence="2" type="ORF">BSO21_34475</name>
</gene>
<sequence length="200" mass="21058">VGSTATIYYKNAAYSSSYIHYKLDGSTVWTTSPGEQLQASAFTGYKAVTIQLDTAAGLTAAFNNGSGTWDNNGGNNYHFAAGTWSMVNGNITAGEPQADSVTFRATVPASTPVSGPVYLSGSFNSWNAADPNYQLTKGSDGIYSITLSLPAGTAIQYKVTRGAWTNVEVNSNGSDLSNRTLTPSGGAQTVNLTVQRWKDL</sequence>
<dbReference type="InterPro" id="IPR013783">
    <property type="entry name" value="Ig-like_fold"/>
</dbReference>
<dbReference type="SMART" id="SM01065">
    <property type="entry name" value="CBM_2"/>
    <property type="match status" value="1"/>
</dbReference>
<dbReference type="EMBL" id="MPVP01000731">
    <property type="protein sequence ID" value="OMC91178.1"/>
    <property type="molecule type" value="Genomic_DNA"/>
</dbReference>
<dbReference type="Proteomes" id="UP000187158">
    <property type="component" value="Unassembled WGS sequence"/>
</dbReference>
<accession>A0ABX3GBT9</accession>
<organism evidence="2 3">
    <name type="scientific">Paenibacillus odorifer</name>
    <dbReference type="NCBI Taxonomy" id="189426"/>
    <lineage>
        <taxon>Bacteria</taxon>
        <taxon>Bacillati</taxon>
        <taxon>Bacillota</taxon>
        <taxon>Bacilli</taxon>
        <taxon>Bacillales</taxon>
        <taxon>Paenibacillaceae</taxon>
        <taxon>Paenibacillus</taxon>
    </lineage>
</organism>
<dbReference type="SMART" id="SM01066">
    <property type="entry name" value="CBM_25"/>
    <property type="match status" value="1"/>
</dbReference>
<reference evidence="2 3" key="1">
    <citation type="submission" date="2016-11" db="EMBL/GenBank/DDBJ databases">
        <title>Paenibacillus species isolates.</title>
        <authorList>
            <person name="Beno S.M."/>
        </authorList>
    </citation>
    <scope>NUCLEOTIDE SEQUENCE [LARGE SCALE GENOMIC DNA]</scope>
    <source>
        <strain evidence="2 3">FSL H7-0433</strain>
    </source>
</reference>
<proteinExistence type="predicted"/>
<evidence type="ECO:0000313" key="2">
    <source>
        <dbReference type="EMBL" id="OMC91178.1"/>
    </source>
</evidence>
<dbReference type="InterPro" id="IPR005085">
    <property type="entry name" value="CBM25"/>
</dbReference>
<dbReference type="SUPFAM" id="SSF49452">
    <property type="entry name" value="Starch-binding domain-like"/>
    <property type="match status" value="1"/>
</dbReference>
<comment type="caution">
    <text evidence="2">The sequence shown here is derived from an EMBL/GenBank/DDBJ whole genome shotgun (WGS) entry which is preliminary data.</text>
</comment>
<dbReference type="Gene3D" id="2.60.40.10">
    <property type="entry name" value="Immunoglobulins"/>
    <property type="match status" value="2"/>
</dbReference>
<feature type="non-terminal residue" evidence="2">
    <location>
        <position position="1"/>
    </location>
</feature>
<dbReference type="InterPro" id="IPR013784">
    <property type="entry name" value="Carb-bd-like_fold"/>
</dbReference>
<name>A0ABX3GBT9_9BACL</name>
<evidence type="ECO:0000313" key="3">
    <source>
        <dbReference type="Proteomes" id="UP000187158"/>
    </source>
</evidence>
<dbReference type="InterPro" id="IPR002044">
    <property type="entry name" value="CBM20"/>
</dbReference>
<protein>
    <submittedName>
        <fullName evidence="2">Alpha amylase</fullName>
    </submittedName>
</protein>
<dbReference type="PROSITE" id="PS51166">
    <property type="entry name" value="CBM20"/>
    <property type="match status" value="1"/>
</dbReference>
<evidence type="ECO:0000259" key="1">
    <source>
        <dbReference type="PROSITE" id="PS51166"/>
    </source>
</evidence>